<feature type="compositionally biased region" description="Basic and acidic residues" evidence="1">
    <location>
        <begin position="131"/>
        <end position="140"/>
    </location>
</feature>
<evidence type="ECO:0000256" key="1">
    <source>
        <dbReference type="SAM" id="MobiDB-lite"/>
    </source>
</evidence>
<gene>
    <name evidence="2" type="ORF">CGOC_LOCUS510</name>
</gene>
<evidence type="ECO:0000313" key="2">
    <source>
        <dbReference type="EMBL" id="VDK45395.1"/>
    </source>
</evidence>
<dbReference type="OrthoDB" id="10512731at2759"/>
<dbReference type="AlphaFoldDB" id="A0A3P6QXB7"/>
<organism evidence="2 3">
    <name type="scientific">Cylicostephanus goldi</name>
    <name type="common">Nematode worm</name>
    <dbReference type="NCBI Taxonomy" id="71465"/>
    <lineage>
        <taxon>Eukaryota</taxon>
        <taxon>Metazoa</taxon>
        <taxon>Ecdysozoa</taxon>
        <taxon>Nematoda</taxon>
        <taxon>Chromadorea</taxon>
        <taxon>Rhabditida</taxon>
        <taxon>Rhabditina</taxon>
        <taxon>Rhabditomorpha</taxon>
        <taxon>Strongyloidea</taxon>
        <taxon>Strongylidae</taxon>
        <taxon>Cylicostephanus</taxon>
    </lineage>
</organism>
<name>A0A3P6QXB7_CYLGO</name>
<sequence>MFEYAVDVVVVNRNTRVTKHNEFIERMFTAFARYGIQPSIVAIDMDANTRDLPRGRSIFLCIPEPEDLSYTRTHTSTYRKFSRHTPGEDNDCSAQSYLRVFDDRALYFPRLAEYLYPELVGRRREEEEALERSFERQGEEEGRDEEELPLERSFERQEEEVMDVGDDSGEAEEASTAGGSRQMAVPRRSERLRERERGTVPAGEAARGVVQPLEAFSMPQSWAFSYEEKNEVMTKINFLYEQARSMQVAQTTEAKSRAREAMLDYVSKKRCNFMTHDLDMLLNSGNFPNPNEYRTKRLLQQLTAEKYKYFKPLFPKE</sequence>
<feature type="compositionally biased region" description="Acidic residues" evidence="1">
    <location>
        <begin position="157"/>
        <end position="173"/>
    </location>
</feature>
<proteinExistence type="predicted"/>
<protein>
    <submittedName>
        <fullName evidence="2">Uncharacterized protein</fullName>
    </submittedName>
</protein>
<dbReference type="EMBL" id="UYRV01000743">
    <property type="protein sequence ID" value="VDK45395.1"/>
    <property type="molecule type" value="Genomic_DNA"/>
</dbReference>
<dbReference type="Proteomes" id="UP000271889">
    <property type="component" value="Unassembled WGS sequence"/>
</dbReference>
<feature type="compositionally biased region" description="Basic and acidic residues" evidence="1">
    <location>
        <begin position="187"/>
        <end position="198"/>
    </location>
</feature>
<accession>A0A3P6QXB7</accession>
<keyword evidence="3" id="KW-1185">Reference proteome</keyword>
<reference evidence="2 3" key="1">
    <citation type="submission" date="2018-11" db="EMBL/GenBank/DDBJ databases">
        <authorList>
            <consortium name="Pathogen Informatics"/>
        </authorList>
    </citation>
    <scope>NUCLEOTIDE SEQUENCE [LARGE SCALE GENOMIC DNA]</scope>
</reference>
<feature type="region of interest" description="Disordered" evidence="1">
    <location>
        <begin position="131"/>
        <end position="203"/>
    </location>
</feature>
<evidence type="ECO:0000313" key="3">
    <source>
        <dbReference type="Proteomes" id="UP000271889"/>
    </source>
</evidence>